<evidence type="ECO:0000313" key="1">
    <source>
        <dbReference type="EMBL" id="RDX98003.1"/>
    </source>
</evidence>
<dbReference type="PANTHER" id="PTHR35046">
    <property type="entry name" value="ZINC KNUCKLE (CCHC-TYPE) FAMILY PROTEIN"/>
    <property type="match status" value="1"/>
</dbReference>
<dbReference type="InterPro" id="IPR012337">
    <property type="entry name" value="RNaseH-like_sf"/>
</dbReference>
<comment type="caution">
    <text evidence="1">The sequence shown here is derived from an EMBL/GenBank/DDBJ whole genome shotgun (WGS) entry which is preliminary data.</text>
</comment>
<reference evidence="1" key="1">
    <citation type="submission" date="2018-05" db="EMBL/GenBank/DDBJ databases">
        <title>Draft genome of Mucuna pruriens seed.</title>
        <authorList>
            <person name="Nnadi N.E."/>
            <person name="Vos R."/>
            <person name="Hasami M.H."/>
            <person name="Devisetty U.K."/>
            <person name="Aguiy J.C."/>
        </authorList>
    </citation>
    <scope>NUCLEOTIDE SEQUENCE [LARGE SCALE GENOMIC DNA]</scope>
    <source>
        <strain evidence="1">JCA_2017</strain>
    </source>
</reference>
<protein>
    <recommendedName>
        <fullName evidence="3">Integrase catalytic domain-containing protein</fullName>
    </recommendedName>
</protein>
<organism evidence="1 2">
    <name type="scientific">Mucuna pruriens</name>
    <name type="common">Velvet bean</name>
    <name type="synonym">Dolichos pruriens</name>
    <dbReference type="NCBI Taxonomy" id="157652"/>
    <lineage>
        <taxon>Eukaryota</taxon>
        <taxon>Viridiplantae</taxon>
        <taxon>Streptophyta</taxon>
        <taxon>Embryophyta</taxon>
        <taxon>Tracheophyta</taxon>
        <taxon>Spermatophyta</taxon>
        <taxon>Magnoliopsida</taxon>
        <taxon>eudicotyledons</taxon>
        <taxon>Gunneridae</taxon>
        <taxon>Pentapetalae</taxon>
        <taxon>rosids</taxon>
        <taxon>fabids</taxon>
        <taxon>Fabales</taxon>
        <taxon>Fabaceae</taxon>
        <taxon>Papilionoideae</taxon>
        <taxon>50 kb inversion clade</taxon>
        <taxon>NPAAA clade</taxon>
        <taxon>indigoferoid/millettioid clade</taxon>
        <taxon>Phaseoleae</taxon>
        <taxon>Mucuna</taxon>
    </lineage>
</organism>
<accession>A0A371H5R3</accession>
<feature type="non-terminal residue" evidence="1">
    <location>
        <position position="158"/>
    </location>
</feature>
<proteinExistence type="predicted"/>
<evidence type="ECO:0008006" key="3">
    <source>
        <dbReference type="Google" id="ProtNLM"/>
    </source>
</evidence>
<dbReference type="SUPFAM" id="SSF53098">
    <property type="entry name" value="Ribonuclease H-like"/>
    <property type="match status" value="1"/>
</dbReference>
<dbReference type="STRING" id="157652.A0A371H5R3"/>
<dbReference type="AlphaFoldDB" id="A0A371H5R3"/>
<evidence type="ECO:0000313" key="2">
    <source>
        <dbReference type="Proteomes" id="UP000257109"/>
    </source>
</evidence>
<dbReference type="InterPro" id="IPR036397">
    <property type="entry name" value="RNaseH_sf"/>
</dbReference>
<gene>
    <name evidence="1" type="ORF">CR513_19143</name>
</gene>
<sequence length="158" mass="18683">RAKWVELFKEVVRLHGLPKIIASNRDSKFLSYFWRTLWSKLSIKLLSSTTCYPQIDGQTKAILLYPTPPLNWHMGPTLYPLWICLPLPNISSMLNCDGPFKAHFVKDLYSKPRSHIQKKVEQYANKAYKGKKQRVFEKDDLVWVHFRKERSPHLRKSK</sequence>
<dbReference type="GO" id="GO:0003676">
    <property type="term" value="F:nucleic acid binding"/>
    <property type="evidence" value="ECO:0007669"/>
    <property type="project" value="InterPro"/>
</dbReference>
<dbReference type="Gene3D" id="3.30.420.10">
    <property type="entry name" value="Ribonuclease H-like superfamily/Ribonuclease H"/>
    <property type="match status" value="1"/>
</dbReference>
<dbReference type="Proteomes" id="UP000257109">
    <property type="component" value="Unassembled WGS sequence"/>
</dbReference>
<dbReference type="OrthoDB" id="909526at2759"/>
<name>A0A371H5R3_MUCPR</name>
<keyword evidence="2" id="KW-1185">Reference proteome</keyword>
<dbReference type="EMBL" id="QJKJ01003531">
    <property type="protein sequence ID" value="RDX98003.1"/>
    <property type="molecule type" value="Genomic_DNA"/>
</dbReference>
<feature type="non-terminal residue" evidence="1">
    <location>
        <position position="1"/>
    </location>
</feature>
<dbReference type="PANTHER" id="PTHR35046:SF9">
    <property type="entry name" value="RNA-DIRECTED DNA POLYMERASE"/>
    <property type="match status" value="1"/>
</dbReference>